<dbReference type="SUPFAM" id="SSF53092">
    <property type="entry name" value="Creatinase/prolidase N-terminal domain"/>
    <property type="match status" value="1"/>
</dbReference>
<evidence type="ECO:0000313" key="6">
    <source>
        <dbReference type="Proteomes" id="UP000033115"/>
    </source>
</evidence>
<dbReference type="Gene3D" id="3.40.350.10">
    <property type="entry name" value="Creatinase/prolidase N-terminal domain"/>
    <property type="match status" value="1"/>
</dbReference>
<evidence type="ECO:0000256" key="1">
    <source>
        <dbReference type="ARBA" id="ARBA00008766"/>
    </source>
</evidence>
<evidence type="ECO:0000256" key="2">
    <source>
        <dbReference type="ARBA" id="ARBA00022801"/>
    </source>
</evidence>
<protein>
    <submittedName>
        <fullName evidence="5">Peptidase M24</fullName>
    </submittedName>
</protein>
<feature type="domain" description="Creatinase N-terminal" evidence="4">
    <location>
        <begin position="5"/>
        <end position="131"/>
    </location>
</feature>
<keyword evidence="6" id="KW-1185">Reference proteome</keyword>
<evidence type="ECO:0000313" key="5">
    <source>
        <dbReference type="EMBL" id="AKA70208.1"/>
    </source>
</evidence>
<dbReference type="KEGG" id="csq:CSCA_3083"/>
<dbReference type="Proteomes" id="UP000033115">
    <property type="component" value="Chromosome"/>
</dbReference>
<evidence type="ECO:0000259" key="3">
    <source>
        <dbReference type="Pfam" id="PF00557"/>
    </source>
</evidence>
<dbReference type="FunFam" id="3.90.230.10:FF:000014">
    <property type="entry name" value="Aminopeptidase P family protein"/>
    <property type="match status" value="1"/>
</dbReference>
<dbReference type="EMBL" id="CP009933">
    <property type="protein sequence ID" value="AKA70208.1"/>
    <property type="molecule type" value="Genomic_DNA"/>
</dbReference>
<dbReference type="InterPro" id="IPR000587">
    <property type="entry name" value="Creatinase_N"/>
</dbReference>
<dbReference type="PANTHER" id="PTHR46112:SF3">
    <property type="entry name" value="AMINOPEPTIDASE YPDF"/>
    <property type="match status" value="1"/>
</dbReference>
<dbReference type="InterPro" id="IPR036005">
    <property type="entry name" value="Creatinase/aminopeptidase-like"/>
</dbReference>
<feature type="domain" description="Peptidase M24" evidence="3">
    <location>
        <begin position="139"/>
        <end position="341"/>
    </location>
</feature>
<dbReference type="Pfam" id="PF01321">
    <property type="entry name" value="Creatinase_N"/>
    <property type="match status" value="1"/>
</dbReference>
<keyword evidence="2" id="KW-0378">Hydrolase</keyword>
<name>A0A0E3K1R3_CLOSL</name>
<accession>A0A0E3K1R3</accession>
<dbReference type="AlphaFoldDB" id="A0A0E3K1R3"/>
<evidence type="ECO:0000259" key="4">
    <source>
        <dbReference type="Pfam" id="PF01321"/>
    </source>
</evidence>
<dbReference type="Pfam" id="PF00557">
    <property type="entry name" value="Peptidase_M24"/>
    <property type="match status" value="1"/>
</dbReference>
<sequence length="358" mass="39901">MFKKRIGELRKLMAEKGMDAVLLVGDCNRNYLSGFTGNESFSVITNDKAFFITDSRFTEQARQQVKDYEVLQYNKGTSFQDFLGELVKNNTIKKLGFEEDIISVATYNIYKSKVQCELIPMGGMVEKIRLVKDESELQLIRKAAEIADKAFDHMLKFIKAGMTEREIGLELEFYMKKLGATDLSFPSIVASGVRSSLPHGEATEKVVNKGEFLTLDYGCIYKGYCSDMTRTIVIGEPSEKMIEVYNIVLEAQDRALKAYKPGVSVTEVDGVARGYITQKGYGDYFGHSLGHGVGRQIHEAPIVGYRNAQKLESGMVVTDEPGIYISGFGGVRIEDLLVITENGSEVLSKSTKKLICID</sequence>
<gene>
    <name evidence="5" type="ORF">CSCA_3083</name>
</gene>
<dbReference type="CDD" id="cd01092">
    <property type="entry name" value="APP-like"/>
    <property type="match status" value="1"/>
</dbReference>
<proteinExistence type="inferred from homology"/>
<comment type="similarity">
    <text evidence="1">Belongs to the peptidase M24B family.</text>
</comment>
<dbReference type="HOGENOM" id="CLU_017266_4_0_9"/>
<dbReference type="InterPro" id="IPR000994">
    <property type="entry name" value="Pept_M24"/>
</dbReference>
<dbReference type="RefSeq" id="WP_029160995.1">
    <property type="nucleotide sequence ID" value="NZ_CP009933.1"/>
</dbReference>
<dbReference type="InterPro" id="IPR050659">
    <property type="entry name" value="Peptidase_M24B"/>
</dbReference>
<dbReference type="SUPFAM" id="SSF55920">
    <property type="entry name" value="Creatinase/aminopeptidase"/>
    <property type="match status" value="1"/>
</dbReference>
<reference evidence="5 6" key="1">
    <citation type="journal article" date="2015" name="J. Biotechnol.">
        <title>Complete genome sequence of a malodorant-producing acetogen, Clostridium scatologenes ATCC 25775(T).</title>
        <authorList>
            <person name="Zhu Z."/>
            <person name="Guo T."/>
            <person name="Zheng H."/>
            <person name="Song T."/>
            <person name="Ouyang P."/>
            <person name="Xie J."/>
        </authorList>
    </citation>
    <scope>NUCLEOTIDE SEQUENCE [LARGE SCALE GENOMIC DNA]</scope>
    <source>
        <strain evidence="5 6">ATCC 25775</strain>
    </source>
</reference>
<dbReference type="STRING" id="1548.CSCA_3083"/>
<dbReference type="GO" id="GO:0016787">
    <property type="term" value="F:hydrolase activity"/>
    <property type="evidence" value="ECO:0007669"/>
    <property type="project" value="UniProtKB-KW"/>
</dbReference>
<dbReference type="Gene3D" id="3.90.230.10">
    <property type="entry name" value="Creatinase/methionine aminopeptidase superfamily"/>
    <property type="match status" value="1"/>
</dbReference>
<dbReference type="PANTHER" id="PTHR46112">
    <property type="entry name" value="AMINOPEPTIDASE"/>
    <property type="match status" value="1"/>
</dbReference>
<organism evidence="5 6">
    <name type="scientific">Clostridium scatologenes</name>
    <dbReference type="NCBI Taxonomy" id="1548"/>
    <lineage>
        <taxon>Bacteria</taxon>
        <taxon>Bacillati</taxon>
        <taxon>Bacillota</taxon>
        <taxon>Clostridia</taxon>
        <taxon>Eubacteriales</taxon>
        <taxon>Clostridiaceae</taxon>
        <taxon>Clostridium</taxon>
    </lineage>
</organism>
<dbReference type="InterPro" id="IPR029149">
    <property type="entry name" value="Creatin/AminoP/Spt16_N"/>
</dbReference>